<dbReference type="GO" id="GO:0003677">
    <property type="term" value="F:DNA binding"/>
    <property type="evidence" value="ECO:0007669"/>
    <property type="project" value="UniProtKB-KW"/>
</dbReference>
<keyword evidence="21" id="KW-1185">Reference proteome</keyword>
<dbReference type="GO" id="GO:0003700">
    <property type="term" value="F:DNA-binding transcription factor activity"/>
    <property type="evidence" value="ECO:0007669"/>
    <property type="project" value="InterPro"/>
</dbReference>
<dbReference type="GO" id="GO:0016020">
    <property type="term" value="C:membrane"/>
    <property type="evidence" value="ECO:0007669"/>
    <property type="project" value="UniProtKB-SubCell"/>
</dbReference>
<dbReference type="InterPro" id="IPR001471">
    <property type="entry name" value="AP2/ERF_dom"/>
</dbReference>
<dbReference type="InterPro" id="IPR036955">
    <property type="entry name" value="AP2/ERF_dom_sf"/>
</dbReference>
<keyword evidence="14" id="KW-0472">Membrane</keyword>
<feature type="region of interest" description="Disordered" evidence="17">
    <location>
        <begin position="253"/>
        <end position="277"/>
    </location>
</feature>
<dbReference type="Proteomes" id="UP001161247">
    <property type="component" value="Chromosome 9"/>
</dbReference>
<dbReference type="EMBL" id="OX459126">
    <property type="protein sequence ID" value="CAI9118913.1"/>
    <property type="molecule type" value="Genomic_DNA"/>
</dbReference>
<dbReference type="GO" id="GO:0005634">
    <property type="term" value="C:nucleus"/>
    <property type="evidence" value="ECO:0007669"/>
    <property type="project" value="UniProtKB-SubCell"/>
</dbReference>
<dbReference type="Pfam" id="PF02362">
    <property type="entry name" value="B3"/>
    <property type="match status" value="1"/>
</dbReference>
<dbReference type="GO" id="GO:0004497">
    <property type="term" value="F:monooxygenase activity"/>
    <property type="evidence" value="ECO:0007669"/>
    <property type="project" value="UniProtKB-KW"/>
</dbReference>
<evidence type="ECO:0000256" key="13">
    <source>
        <dbReference type="ARBA" id="ARBA00023125"/>
    </source>
</evidence>
<dbReference type="PRINTS" id="PR00385">
    <property type="entry name" value="P450"/>
</dbReference>
<dbReference type="InterPro" id="IPR002401">
    <property type="entry name" value="Cyt_P450_E_grp-I"/>
</dbReference>
<dbReference type="GO" id="GO:0009753">
    <property type="term" value="P:response to jasmonic acid"/>
    <property type="evidence" value="ECO:0007669"/>
    <property type="project" value="UniProtKB-ARBA"/>
</dbReference>
<dbReference type="InterPro" id="IPR050665">
    <property type="entry name" value="Cytochrome_P450_Monooxygen"/>
</dbReference>
<dbReference type="PROSITE" id="PS50863">
    <property type="entry name" value="B3"/>
    <property type="match status" value="1"/>
</dbReference>
<dbReference type="GO" id="GO:0016705">
    <property type="term" value="F:oxidoreductase activity, acting on paired donors, with incorporation or reduction of molecular oxygen"/>
    <property type="evidence" value="ECO:0007669"/>
    <property type="project" value="InterPro"/>
</dbReference>
<keyword evidence="7" id="KW-0479">Metal-binding</keyword>
<evidence type="ECO:0000256" key="3">
    <source>
        <dbReference type="ARBA" id="ARBA00009089"/>
    </source>
</evidence>
<reference evidence="20" key="1">
    <citation type="submission" date="2023-03" db="EMBL/GenBank/DDBJ databases">
        <authorList>
            <person name="Julca I."/>
        </authorList>
    </citation>
    <scope>NUCLEOTIDE SEQUENCE</scope>
</reference>
<keyword evidence="5" id="KW-0349">Heme</keyword>
<evidence type="ECO:0000256" key="5">
    <source>
        <dbReference type="ARBA" id="ARBA00022617"/>
    </source>
</evidence>
<organism evidence="20 21">
    <name type="scientific">Oldenlandia corymbosa var. corymbosa</name>
    <dbReference type="NCBI Taxonomy" id="529605"/>
    <lineage>
        <taxon>Eukaryota</taxon>
        <taxon>Viridiplantae</taxon>
        <taxon>Streptophyta</taxon>
        <taxon>Embryophyta</taxon>
        <taxon>Tracheophyta</taxon>
        <taxon>Spermatophyta</taxon>
        <taxon>Magnoliopsida</taxon>
        <taxon>eudicotyledons</taxon>
        <taxon>Gunneridae</taxon>
        <taxon>Pentapetalae</taxon>
        <taxon>asterids</taxon>
        <taxon>lamiids</taxon>
        <taxon>Gentianales</taxon>
        <taxon>Rubiaceae</taxon>
        <taxon>Rubioideae</taxon>
        <taxon>Spermacoceae</taxon>
        <taxon>Hedyotis-Oldenlandia complex</taxon>
        <taxon>Oldenlandia</taxon>
    </lineage>
</organism>
<proteinExistence type="inferred from homology"/>
<dbReference type="SMART" id="SM00380">
    <property type="entry name" value="AP2"/>
    <property type="match status" value="1"/>
</dbReference>
<dbReference type="Pfam" id="PF00067">
    <property type="entry name" value="p450"/>
    <property type="match status" value="2"/>
</dbReference>
<dbReference type="CDD" id="cd10017">
    <property type="entry name" value="B3_DNA"/>
    <property type="match status" value="1"/>
</dbReference>
<feature type="domain" description="TF-B3" evidence="18">
    <location>
        <begin position="130"/>
        <end position="245"/>
    </location>
</feature>
<feature type="domain" description="AP2/ERF" evidence="19">
    <location>
        <begin position="40"/>
        <end position="95"/>
    </location>
</feature>
<keyword evidence="8" id="KW-1133">Transmembrane helix</keyword>
<dbReference type="InterPro" id="IPR016177">
    <property type="entry name" value="DNA-bd_dom_sf"/>
</dbReference>
<accession>A0AAV1EH74</accession>
<evidence type="ECO:0000256" key="9">
    <source>
        <dbReference type="ARBA" id="ARBA00023002"/>
    </source>
</evidence>
<keyword evidence="11" id="KW-0805">Transcription regulation</keyword>
<comment type="similarity">
    <text evidence="4">Belongs to the cytochrome P450 family.</text>
</comment>
<evidence type="ECO:0000256" key="16">
    <source>
        <dbReference type="ARBA" id="ARBA00023242"/>
    </source>
</evidence>
<evidence type="ECO:0000256" key="8">
    <source>
        <dbReference type="ARBA" id="ARBA00022989"/>
    </source>
</evidence>
<evidence type="ECO:0000256" key="15">
    <source>
        <dbReference type="ARBA" id="ARBA00023163"/>
    </source>
</evidence>
<keyword evidence="15" id="KW-0804">Transcription</keyword>
<dbReference type="Gene3D" id="1.10.630.10">
    <property type="entry name" value="Cytochrome P450"/>
    <property type="match status" value="2"/>
</dbReference>
<dbReference type="InterPro" id="IPR003340">
    <property type="entry name" value="B3_DNA-bd"/>
</dbReference>
<evidence type="ECO:0000256" key="17">
    <source>
        <dbReference type="SAM" id="MobiDB-lite"/>
    </source>
</evidence>
<evidence type="ECO:0000256" key="7">
    <source>
        <dbReference type="ARBA" id="ARBA00022723"/>
    </source>
</evidence>
<dbReference type="PRINTS" id="PR00463">
    <property type="entry name" value="EP450I"/>
</dbReference>
<dbReference type="InterPro" id="IPR017972">
    <property type="entry name" value="Cyt_P450_CS"/>
</dbReference>
<gene>
    <name evidence="20" type="ORF">OLC1_LOCUS24682</name>
</gene>
<dbReference type="GO" id="GO:0005506">
    <property type="term" value="F:iron ion binding"/>
    <property type="evidence" value="ECO:0007669"/>
    <property type="project" value="InterPro"/>
</dbReference>
<dbReference type="CDD" id="cd00018">
    <property type="entry name" value="AP2"/>
    <property type="match status" value="1"/>
</dbReference>
<dbReference type="Gene3D" id="3.30.730.10">
    <property type="entry name" value="AP2/ERF domain"/>
    <property type="match status" value="1"/>
</dbReference>
<dbReference type="InterPro" id="IPR015300">
    <property type="entry name" value="DNA-bd_pseudobarrel_sf"/>
</dbReference>
<evidence type="ECO:0000256" key="12">
    <source>
        <dbReference type="ARBA" id="ARBA00023033"/>
    </source>
</evidence>
<dbReference type="SMART" id="SM01019">
    <property type="entry name" value="B3"/>
    <property type="match status" value="1"/>
</dbReference>
<protein>
    <submittedName>
        <fullName evidence="20">OLC1v1020540C1</fullName>
    </submittedName>
</protein>
<dbReference type="GO" id="GO:0020037">
    <property type="term" value="F:heme binding"/>
    <property type="evidence" value="ECO:0007669"/>
    <property type="project" value="InterPro"/>
</dbReference>
<evidence type="ECO:0000256" key="11">
    <source>
        <dbReference type="ARBA" id="ARBA00023015"/>
    </source>
</evidence>
<dbReference type="PANTHER" id="PTHR24282">
    <property type="entry name" value="CYTOCHROME P450 FAMILY MEMBER"/>
    <property type="match status" value="1"/>
</dbReference>
<evidence type="ECO:0000256" key="1">
    <source>
        <dbReference type="ARBA" id="ARBA00004123"/>
    </source>
</evidence>
<comment type="subcellular location">
    <subcellularLocation>
        <location evidence="2">Membrane</location>
    </subcellularLocation>
    <subcellularLocation>
        <location evidence="1">Nucleus</location>
    </subcellularLocation>
</comment>
<dbReference type="AlphaFoldDB" id="A0AAV1EH74"/>
<dbReference type="SUPFAM" id="SSF101936">
    <property type="entry name" value="DNA-binding pseudobarrel domain"/>
    <property type="match status" value="1"/>
</dbReference>
<evidence type="ECO:0000256" key="14">
    <source>
        <dbReference type="ARBA" id="ARBA00023136"/>
    </source>
</evidence>
<dbReference type="PANTHER" id="PTHR24282:SF255">
    <property type="entry name" value="CYTOCHROME P450 72A11-RELATED"/>
    <property type="match status" value="1"/>
</dbReference>
<dbReference type="SUPFAM" id="SSF54171">
    <property type="entry name" value="DNA-binding domain"/>
    <property type="match status" value="1"/>
</dbReference>
<evidence type="ECO:0000256" key="2">
    <source>
        <dbReference type="ARBA" id="ARBA00004370"/>
    </source>
</evidence>
<feature type="compositionally biased region" description="Basic and acidic residues" evidence="17">
    <location>
        <begin position="259"/>
        <end position="268"/>
    </location>
</feature>
<dbReference type="Gene3D" id="2.40.330.10">
    <property type="entry name" value="DNA-binding pseudobarrel domain"/>
    <property type="match status" value="1"/>
</dbReference>
<evidence type="ECO:0000313" key="20">
    <source>
        <dbReference type="EMBL" id="CAI9118913.1"/>
    </source>
</evidence>
<evidence type="ECO:0000259" key="18">
    <source>
        <dbReference type="PROSITE" id="PS50863"/>
    </source>
</evidence>
<name>A0AAV1EH74_OLDCO</name>
<dbReference type="PROSITE" id="PS51032">
    <property type="entry name" value="AP2_ERF"/>
    <property type="match status" value="1"/>
</dbReference>
<feature type="compositionally biased region" description="Polar residues" evidence="17">
    <location>
        <begin position="9"/>
        <end position="19"/>
    </location>
</feature>
<evidence type="ECO:0000259" key="19">
    <source>
        <dbReference type="PROSITE" id="PS51032"/>
    </source>
</evidence>
<evidence type="ECO:0000256" key="6">
    <source>
        <dbReference type="ARBA" id="ARBA00022692"/>
    </source>
</evidence>
<keyword evidence="16" id="KW-0539">Nucleus</keyword>
<dbReference type="InterPro" id="IPR001128">
    <property type="entry name" value="Cyt_P450"/>
</dbReference>
<keyword evidence="9" id="KW-0560">Oxidoreductase</keyword>
<dbReference type="InterPro" id="IPR036396">
    <property type="entry name" value="Cyt_P450_sf"/>
</dbReference>
<sequence length="1161" mass="134151">MEEEKSDISGVSDSKNSSPIAIRKKRKRKAEIRSTFPPTRFKGVVFQPSGHWDAQIYYAYERIWLGTFKSHVEAAMAYDSAAIKLHGENSQRNFLWTSITIQEPVFQSHFSTSQMLAMIKDGLVSSKKLFLKKLTLSDVGQLNRLVIPKRCAMRHFPQISKSLIEKEHNGMVDDVELEFLDGSMRSWKFRYCYWKSSQSFVFSRRWNKFVRYKGLRGNDMVIFSQGEYKDAYSNEMHSIFMIDASYHHDNDQLDVGGDSESKSTSRPEEESDDGDDLIPEVMLPTFRLSAIEKLAKWEESLSIQGSCDLNVRTLILLGNNPFVWSGPKPVMIINDPKLMKEILLKPNLFPKSNSNPLNKYLAQGLFTAEGDKWTKHRKLMNPAFHVEKIKVYVTSFSIECRGMLAKWEKALSPQGSYELDVWPSFQTLTSDVISRTTFGSSNFKEGGNISDLQREHADHFMEIVQSLYLPGLRFLPTKRNRRMKEINRVVKIKTKEIIDRRIIASKLEEKNKDEDLLGILNQEFGLSIEDVIEECRLFYFAGQETTSTLLVWTLILLSKHRDWQSRAREEVLQIFGTKEIHMDGLNQLKVVTMILNEVLRLYPSAPVLFRRTHEETKLGKFNLPSGVLLALQILILHHDPEIWGDDAKEFKPERFKNRVSNATTKEAKLGRIFFFFLWELNRAFHRENFPLLLLSSWRILTNSKNFLLVFLPSYFSGKIPFNLQTIKNYGKNSFIWLGPKPIIIINQPELVKEIFQKPNIFQKGSRTINPLNKLLVGLFEAEGDKWVKHRKLINPVFHMEKIKLMLPAFRLCANEMLAKWEEIISPQGSCDSDVWPFLQILTSDAISHTAFGCDYEDGKKIFQLQKELADNFMTSYQSLNFPGSRFLPTKKNRRANEIEKIVQKKIKDIIDKRMKTTRLGDDYDKNDLLGILLESNAREIEQQGGKQKFGLSIEDVIEECKLFYFAGQETTSTLLVWTMILLSKHQDWQSRARDEVLQVFGKNEIDFDGLNQLKVVTMILNEVLRLYPSAPIITRVTNKETKLGEFNLPARTVLSLQLLMLHRNDEIWGNDAKEFNPDRFKEGISNAVTKEEAHQLVAFLPFGWGPRICIGQNFAMVEAKMALAMILRRFSFQLSPSYTHAPHMLITLQPQLGANLILHKL</sequence>
<evidence type="ECO:0000256" key="4">
    <source>
        <dbReference type="ARBA" id="ARBA00010617"/>
    </source>
</evidence>
<keyword evidence="12" id="KW-0503">Monooxygenase</keyword>
<evidence type="ECO:0000256" key="10">
    <source>
        <dbReference type="ARBA" id="ARBA00023004"/>
    </source>
</evidence>
<feature type="region of interest" description="Disordered" evidence="17">
    <location>
        <begin position="1"/>
        <end position="29"/>
    </location>
</feature>
<dbReference type="FunFam" id="1.10.630.10:FF:000029">
    <property type="entry name" value="Cytochrome P450 734A1"/>
    <property type="match status" value="1"/>
</dbReference>
<dbReference type="SUPFAM" id="SSF48264">
    <property type="entry name" value="Cytochrome P450"/>
    <property type="match status" value="2"/>
</dbReference>
<comment type="similarity">
    <text evidence="3">Belongs to the AP2/ERF transcription factor family. RAV subfamily.</text>
</comment>
<evidence type="ECO:0000313" key="21">
    <source>
        <dbReference type="Proteomes" id="UP001161247"/>
    </source>
</evidence>
<dbReference type="GO" id="GO:0009820">
    <property type="term" value="P:alkaloid metabolic process"/>
    <property type="evidence" value="ECO:0007669"/>
    <property type="project" value="UniProtKB-ARBA"/>
</dbReference>
<keyword evidence="13" id="KW-0238">DNA-binding</keyword>
<keyword evidence="10" id="KW-0408">Iron</keyword>
<dbReference type="PROSITE" id="PS00086">
    <property type="entry name" value="CYTOCHROME_P450"/>
    <property type="match status" value="1"/>
</dbReference>
<keyword evidence="6" id="KW-0812">Transmembrane</keyword>